<evidence type="ECO:0000256" key="2">
    <source>
        <dbReference type="ARBA" id="ARBA00022730"/>
    </source>
</evidence>
<dbReference type="GO" id="GO:0005737">
    <property type="term" value="C:cytoplasm"/>
    <property type="evidence" value="ECO:0007669"/>
    <property type="project" value="UniProtKB-ARBA"/>
</dbReference>
<dbReference type="PROSITE" id="PS01169">
    <property type="entry name" value="RIBOSOMAL_L21"/>
    <property type="match status" value="1"/>
</dbReference>
<name>A0A382HRS6_9ZZZZ</name>
<dbReference type="Pfam" id="PF00829">
    <property type="entry name" value="Ribosomal_L21p"/>
    <property type="match status" value="1"/>
</dbReference>
<dbReference type="GO" id="GO:0019843">
    <property type="term" value="F:rRNA binding"/>
    <property type="evidence" value="ECO:0007669"/>
    <property type="project" value="UniProtKB-KW"/>
</dbReference>
<keyword evidence="4" id="KW-0689">Ribosomal protein</keyword>
<dbReference type="GO" id="GO:1990904">
    <property type="term" value="C:ribonucleoprotein complex"/>
    <property type="evidence" value="ECO:0007669"/>
    <property type="project" value="UniProtKB-KW"/>
</dbReference>
<dbReference type="HAMAP" id="MF_01363">
    <property type="entry name" value="Ribosomal_bL21"/>
    <property type="match status" value="1"/>
</dbReference>
<keyword evidence="2" id="KW-0699">rRNA-binding</keyword>
<dbReference type="InterPro" id="IPR001787">
    <property type="entry name" value="Ribosomal_bL21"/>
</dbReference>
<dbReference type="InterPro" id="IPR028909">
    <property type="entry name" value="bL21-like"/>
</dbReference>
<proteinExistence type="inferred from homology"/>
<dbReference type="NCBIfam" id="TIGR00061">
    <property type="entry name" value="L21"/>
    <property type="match status" value="1"/>
</dbReference>
<organism evidence="6">
    <name type="scientific">marine metagenome</name>
    <dbReference type="NCBI Taxonomy" id="408172"/>
    <lineage>
        <taxon>unclassified sequences</taxon>
        <taxon>metagenomes</taxon>
        <taxon>ecological metagenomes</taxon>
    </lineage>
</organism>
<dbReference type="GO" id="GO:0003735">
    <property type="term" value="F:structural constituent of ribosome"/>
    <property type="evidence" value="ECO:0007669"/>
    <property type="project" value="InterPro"/>
</dbReference>
<comment type="similarity">
    <text evidence="1">Belongs to the bacterial ribosomal protein bL21 family.</text>
</comment>
<accession>A0A382HRS6</accession>
<dbReference type="PANTHER" id="PTHR21349:SF0">
    <property type="entry name" value="LARGE RIBOSOMAL SUBUNIT PROTEIN BL21M"/>
    <property type="match status" value="1"/>
</dbReference>
<dbReference type="GO" id="GO:0005840">
    <property type="term" value="C:ribosome"/>
    <property type="evidence" value="ECO:0007669"/>
    <property type="project" value="UniProtKB-KW"/>
</dbReference>
<dbReference type="AlphaFoldDB" id="A0A382HRS6"/>
<evidence type="ECO:0000256" key="3">
    <source>
        <dbReference type="ARBA" id="ARBA00022884"/>
    </source>
</evidence>
<dbReference type="InterPro" id="IPR036164">
    <property type="entry name" value="bL21-like_sf"/>
</dbReference>
<dbReference type="GO" id="GO:0006412">
    <property type="term" value="P:translation"/>
    <property type="evidence" value="ECO:0007669"/>
    <property type="project" value="InterPro"/>
</dbReference>
<evidence type="ECO:0000256" key="4">
    <source>
        <dbReference type="ARBA" id="ARBA00022980"/>
    </source>
</evidence>
<evidence type="ECO:0008006" key="7">
    <source>
        <dbReference type="Google" id="ProtNLM"/>
    </source>
</evidence>
<evidence type="ECO:0000256" key="5">
    <source>
        <dbReference type="ARBA" id="ARBA00023274"/>
    </source>
</evidence>
<keyword evidence="5" id="KW-0687">Ribonucleoprotein</keyword>
<dbReference type="SUPFAM" id="SSF141091">
    <property type="entry name" value="L21p-like"/>
    <property type="match status" value="1"/>
</dbReference>
<dbReference type="EMBL" id="UINC01062930">
    <property type="protein sequence ID" value="SVB90020.1"/>
    <property type="molecule type" value="Genomic_DNA"/>
</dbReference>
<evidence type="ECO:0000256" key="1">
    <source>
        <dbReference type="ARBA" id="ARBA00008563"/>
    </source>
</evidence>
<gene>
    <name evidence="6" type="ORF">METZ01_LOCUS242874</name>
</gene>
<protein>
    <recommendedName>
        <fullName evidence="7">50S ribosomal protein L21</fullName>
    </recommendedName>
</protein>
<dbReference type="PANTHER" id="PTHR21349">
    <property type="entry name" value="50S RIBOSOMAL PROTEIN L21"/>
    <property type="match status" value="1"/>
</dbReference>
<reference evidence="6" key="1">
    <citation type="submission" date="2018-05" db="EMBL/GenBank/DDBJ databases">
        <authorList>
            <person name="Lanie J.A."/>
            <person name="Ng W.-L."/>
            <person name="Kazmierczak K.M."/>
            <person name="Andrzejewski T.M."/>
            <person name="Davidsen T.M."/>
            <person name="Wayne K.J."/>
            <person name="Tettelin H."/>
            <person name="Glass J.I."/>
            <person name="Rusch D."/>
            <person name="Podicherti R."/>
            <person name="Tsui H.-C.T."/>
            <person name="Winkler M.E."/>
        </authorList>
    </citation>
    <scope>NUCLEOTIDE SEQUENCE</scope>
</reference>
<evidence type="ECO:0000313" key="6">
    <source>
        <dbReference type="EMBL" id="SVB90020.1"/>
    </source>
</evidence>
<dbReference type="InterPro" id="IPR018258">
    <property type="entry name" value="Ribosomal_bL21_CS"/>
</dbReference>
<keyword evidence="3" id="KW-0694">RNA-binding</keyword>
<sequence>MSFAIFKTGGKQYKVQASEILKIEKLELSKDNKIEFNEILAYGDKKNVELGFPLIKGAKIEAELIKNSKERTVLVFKKRRRKNSRKKYGHRQPFTLIRINKIFSKDGKILASAEKKTEKTLKVIKEGEKKKTIIKKKK</sequence>